<name>A0A0A9GP35_ARUDO</name>
<protein>
    <submittedName>
        <fullName evidence="1">Uncharacterized protein</fullName>
    </submittedName>
</protein>
<proteinExistence type="predicted"/>
<reference evidence="1" key="2">
    <citation type="journal article" date="2015" name="Data Brief">
        <title>Shoot transcriptome of the giant reed, Arundo donax.</title>
        <authorList>
            <person name="Barrero R.A."/>
            <person name="Guerrero F.D."/>
            <person name="Moolhuijzen P."/>
            <person name="Goolsby J.A."/>
            <person name="Tidwell J."/>
            <person name="Bellgard S.E."/>
            <person name="Bellgard M.I."/>
        </authorList>
    </citation>
    <scope>NUCLEOTIDE SEQUENCE</scope>
    <source>
        <tissue evidence="1">Shoot tissue taken approximately 20 cm above the soil surface</tissue>
    </source>
</reference>
<accession>A0A0A9GP35</accession>
<dbReference type="AlphaFoldDB" id="A0A0A9GP35"/>
<sequence length="63" mass="6907">MALRNKSALLGAHLDKVAKPNMELLRRLGLSACDFSSFFSGQLTVHPKRIQDTAVHVGEFSVP</sequence>
<evidence type="ECO:0000313" key="1">
    <source>
        <dbReference type="EMBL" id="JAE26910.1"/>
    </source>
</evidence>
<reference evidence="1" key="1">
    <citation type="submission" date="2014-09" db="EMBL/GenBank/DDBJ databases">
        <authorList>
            <person name="Magalhaes I.L.F."/>
            <person name="Oliveira U."/>
            <person name="Santos F.R."/>
            <person name="Vidigal T.H.D.A."/>
            <person name="Brescovit A.D."/>
            <person name="Santos A.J."/>
        </authorList>
    </citation>
    <scope>NUCLEOTIDE SEQUENCE</scope>
    <source>
        <tissue evidence="1">Shoot tissue taken approximately 20 cm above the soil surface</tissue>
    </source>
</reference>
<organism evidence="1">
    <name type="scientific">Arundo donax</name>
    <name type="common">Giant reed</name>
    <name type="synonym">Donax arundinaceus</name>
    <dbReference type="NCBI Taxonomy" id="35708"/>
    <lineage>
        <taxon>Eukaryota</taxon>
        <taxon>Viridiplantae</taxon>
        <taxon>Streptophyta</taxon>
        <taxon>Embryophyta</taxon>
        <taxon>Tracheophyta</taxon>
        <taxon>Spermatophyta</taxon>
        <taxon>Magnoliopsida</taxon>
        <taxon>Liliopsida</taxon>
        <taxon>Poales</taxon>
        <taxon>Poaceae</taxon>
        <taxon>PACMAD clade</taxon>
        <taxon>Arundinoideae</taxon>
        <taxon>Arundineae</taxon>
        <taxon>Arundo</taxon>
    </lineage>
</organism>
<dbReference type="EMBL" id="GBRH01170986">
    <property type="protein sequence ID" value="JAE26910.1"/>
    <property type="molecule type" value="Transcribed_RNA"/>
</dbReference>